<evidence type="ECO:0000313" key="2">
    <source>
        <dbReference type="Proteomes" id="UP000184536"/>
    </source>
</evidence>
<dbReference type="EMBL" id="FQZV01000006">
    <property type="protein sequence ID" value="SHI74920.1"/>
    <property type="molecule type" value="Genomic_DNA"/>
</dbReference>
<dbReference type="OrthoDB" id="9795386at2"/>
<dbReference type="Proteomes" id="UP000184536">
    <property type="component" value="Unassembled WGS sequence"/>
</dbReference>
<organism evidence="1 2">
    <name type="scientific">Geosporobacter subterraneus DSM 17957</name>
    <dbReference type="NCBI Taxonomy" id="1121919"/>
    <lineage>
        <taxon>Bacteria</taxon>
        <taxon>Bacillati</taxon>
        <taxon>Bacillota</taxon>
        <taxon>Clostridia</taxon>
        <taxon>Peptostreptococcales</taxon>
        <taxon>Thermotaleaceae</taxon>
        <taxon>Geosporobacter</taxon>
    </lineage>
</organism>
<reference evidence="2" key="1">
    <citation type="submission" date="2016-11" db="EMBL/GenBank/DDBJ databases">
        <authorList>
            <person name="Varghese N."/>
            <person name="Submissions S."/>
        </authorList>
    </citation>
    <scope>NUCLEOTIDE SEQUENCE [LARGE SCALE GENOMIC DNA]</scope>
    <source>
        <strain evidence="2">DSM 17957</strain>
    </source>
</reference>
<dbReference type="AlphaFoldDB" id="A0A1M6DNZ2"/>
<gene>
    <name evidence="1" type="ORF">SAMN02745975_00522</name>
</gene>
<proteinExistence type="predicted"/>
<dbReference type="Gene3D" id="3.90.930.1">
    <property type="match status" value="1"/>
</dbReference>
<sequence length="313" mass="34727">MAEKSFPFDAVEIEGIPDRVFFAEDFARYFRQFVGNGVYPNPSSNLQVQTLNNNMVLTVKKGAAFINGYTYVNTEDFEIAINTANGSYNRKDIIVVQLDLVNREILVKYKTGVASANPLAPALVRTSDTYELQLAEILVRSGTQVILDTDITDTRLNASKCGIVAGLVVQIDTTTIFNSYMQALADAQADIAEFKEEWITGTIQQWQNWFASTGLEWETWFTNTKAQIFDAVYFDFDNWRYRAGQTRGTVFNPDGSITETISSTVGGALVASKVTVFNANGSITETLYHAEENVTVTKTTVFNPDGTISEVIV</sequence>
<dbReference type="RefSeq" id="WP_110939813.1">
    <property type="nucleotide sequence ID" value="NZ_FQZV01000006.1"/>
</dbReference>
<dbReference type="STRING" id="1121919.SAMN02745975_00522"/>
<accession>A0A1M6DNZ2</accession>
<evidence type="ECO:0000313" key="1">
    <source>
        <dbReference type="EMBL" id="SHI74920.1"/>
    </source>
</evidence>
<keyword evidence="2" id="KW-1185">Reference proteome</keyword>
<name>A0A1M6DNZ2_9FIRM</name>
<protein>
    <submittedName>
        <fullName evidence="1">Uncharacterized protein</fullName>
    </submittedName>
</protein>